<comment type="subcellular location">
    <subcellularLocation>
        <location evidence="1">Membrane</location>
        <topology evidence="1">Multi-pass membrane protein</topology>
    </subcellularLocation>
</comment>
<feature type="transmembrane region" description="Helical" evidence="6">
    <location>
        <begin position="98"/>
        <end position="115"/>
    </location>
</feature>
<dbReference type="PANTHER" id="PTHR42723:SF1">
    <property type="entry name" value="CHLOROPHYLL SYNTHASE, CHLOROPLASTIC"/>
    <property type="match status" value="1"/>
</dbReference>
<evidence type="ECO:0000313" key="8">
    <source>
        <dbReference type="Proteomes" id="UP000077013"/>
    </source>
</evidence>
<evidence type="ECO:0000256" key="5">
    <source>
        <dbReference type="ARBA" id="ARBA00023136"/>
    </source>
</evidence>
<keyword evidence="4 6" id="KW-1133">Transmembrane helix</keyword>
<dbReference type="CDD" id="cd13961">
    <property type="entry name" value="PT_UbiA_DGGGPS"/>
    <property type="match status" value="1"/>
</dbReference>
<dbReference type="Gene3D" id="1.10.357.140">
    <property type="entry name" value="UbiA prenyltransferase"/>
    <property type="match status" value="1"/>
</dbReference>
<evidence type="ECO:0000256" key="2">
    <source>
        <dbReference type="ARBA" id="ARBA00022475"/>
    </source>
</evidence>
<feature type="transmembrane region" description="Helical" evidence="6">
    <location>
        <begin position="209"/>
        <end position="230"/>
    </location>
</feature>
<dbReference type="Gene3D" id="1.20.120.1780">
    <property type="entry name" value="UbiA prenyltransferase"/>
    <property type="match status" value="1"/>
</dbReference>
<organism evidence="7 8">
    <name type="scientific">Cochleicola gelatinilyticus</name>
    <dbReference type="NCBI Taxonomy" id="1763537"/>
    <lineage>
        <taxon>Bacteria</taxon>
        <taxon>Pseudomonadati</taxon>
        <taxon>Bacteroidota</taxon>
        <taxon>Flavobacteriia</taxon>
        <taxon>Flavobacteriales</taxon>
        <taxon>Flavobacteriaceae</taxon>
        <taxon>Cochleicola</taxon>
    </lineage>
</organism>
<dbReference type="Pfam" id="PF01040">
    <property type="entry name" value="UbiA"/>
    <property type="match status" value="1"/>
</dbReference>
<feature type="transmembrane region" description="Helical" evidence="6">
    <location>
        <begin position="236"/>
        <end position="257"/>
    </location>
</feature>
<dbReference type="GO" id="GO:0016020">
    <property type="term" value="C:membrane"/>
    <property type="evidence" value="ECO:0007669"/>
    <property type="project" value="UniProtKB-SubCell"/>
</dbReference>
<feature type="transmembrane region" description="Helical" evidence="6">
    <location>
        <begin position="122"/>
        <end position="143"/>
    </location>
</feature>
<proteinExistence type="predicted"/>
<dbReference type="EMBL" id="LRXL01000037">
    <property type="protein sequence ID" value="OAB78931.1"/>
    <property type="molecule type" value="Genomic_DNA"/>
</dbReference>
<feature type="transmembrane region" description="Helical" evidence="6">
    <location>
        <begin position="76"/>
        <end position="92"/>
    </location>
</feature>
<evidence type="ECO:0000256" key="4">
    <source>
        <dbReference type="ARBA" id="ARBA00022989"/>
    </source>
</evidence>
<dbReference type="NCBIfam" id="NF009512">
    <property type="entry name" value="PRK12872.1-1"/>
    <property type="match status" value="1"/>
</dbReference>
<dbReference type="PANTHER" id="PTHR42723">
    <property type="entry name" value="CHLOROPHYLL SYNTHASE"/>
    <property type="match status" value="1"/>
</dbReference>
<keyword evidence="2" id="KW-1003">Cell membrane</keyword>
<feature type="transmembrane region" description="Helical" evidence="6">
    <location>
        <begin position="269"/>
        <end position="289"/>
    </location>
</feature>
<dbReference type="InterPro" id="IPR050475">
    <property type="entry name" value="Prenyltransferase_related"/>
</dbReference>
<dbReference type="STRING" id="1763537.ULVI_10160"/>
<dbReference type="AlphaFoldDB" id="A0A167HSX1"/>
<keyword evidence="8" id="KW-1185">Reference proteome</keyword>
<evidence type="ECO:0000313" key="7">
    <source>
        <dbReference type="EMBL" id="OAB78931.1"/>
    </source>
</evidence>
<evidence type="ECO:0000256" key="1">
    <source>
        <dbReference type="ARBA" id="ARBA00004141"/>
    </source>
</evidence>
<keyword evidence="3 6" id="KW-0812">Transmembrane</keyword>
<dbReference type="Proteomes" id="UP000077013">
    <property type="component" value="Unassembled WGS sequence"/>
</dbReference>
<protein>
    <submittedName>
        <fullName evidence="7">Prenyltransferase</fullName>
    </submittedName>
</protein>
<dbReference type="InterPro" id="IPR044878">
    <property type="entry name" value="UbiA_sf"/>
</dbReference>
<evidence type="ECO:0000256" key="6">
    <source>
        <dbReference type="SAM" id="Phobius"/>
    </source>
</evidence>
<evidence type="ECO:0000256" key="3">
    <source>
        <dbReference type="ARBA" id="ARBA00022692"/>
    </source>
</evidence>
<sequence length="290" mass="32528">MIMLIQLLIKFGLLIPLEVSTALDTPQFIILVFASVCIAAAGNCINDIYDVQADRINKPQSVIVGRNISEKSADRLYILLTLAGVGMGFYTSNVIGRPGFASIFIGVAALLYLYATYFKGMLLLKNLVVSLLVAFSLLIVILFDVYPAITSRISVTQLHASKVILYYAVFAFCLNFIREIVKDVQDINGDKNAGHKTLPIVIGRKRTRYIVFALITLSISMVIYFMYTFLYQYQFAVFYMLFLVVAPLLYTSIKAWSAETKKDFARLSLWLKGIMFSGMCSILLFGFLIL</sequence>
<reference evidence="7 8" key="1">
    <citation type="submission" date="2016-02" db="EMBL/GenBank/DDBJ databases">
        <title>Ulvibacter sp. LPB0005, isolated from Thais luteostoma.</title>
        <authorList>
            <person name="Shin S.-K."/>
            <person name="Yi H."/>
        </authorList>
    </citation>
    <scope>NUCLEOTIDE SEQUENCE [LARGE SCALE GENOMIC DNA]</scope>
    <source>
        <strain evidence="7 8">LPB0005</strain>
    </source>
</reference>
<name>A0A167HSX1_9FLAO</name>
<accession>A0A167HSX1</accession>
<comment type="caution">
    <text evidence="7">The sequence shown here is derived from an EMBL/GenBank/DDBJ whole genome shotgun (WGS) entry which is preliminary data.</text>
</comment>
<dbReference type="GO" id="GO:0016765">
    <property type="term" value="F:transferase activity, transferring alkyl or aryl (other than methyl) groups"/>
    <property type="evidence" value="ECO:0007669"/>
    <property type="project" value="InterPro"/>
</dbReference>
<feature type="transmembrane region" description="Helical" evidence="6">
    <location>
        <begin position="163"/>
        <end position="181"/>
    </location>
</feature>
<keyword evidence="5 6" id="KW-0472">Membrane</keyword>
<dbReference type="InterPro" id="IPR000537">
    <property type="entry name" value="UbiA_prenyltransferase"/>
</dbReference>
<keyword evidence="7" id="KW-0808">Transferase</keyword>
<gene>
    <name evidence="7" type="primary">ubiA</name>
    <name evidence="7" type="ORF">ULVI_10160</name>
</gene>